<dbReference type="InterPro" id="IPR011990">
    <property type="entry name" value="TPR-like_helical_dom_sf"/>
</dbReference>
<evidence type="ECO:0000256" key="4">
    <source>
        <dbReference type="SAM" id="SignalP"/>
    </source>
</evidence>
<gene>
    <name evidence="5" type="ORF">QO015_003539</name>
</gene>
<evidence type="ECO:0000313" key="5">
    <source>
        <dbReference type="EMBL" id="MDQ0517926.1"/>
    </source>
</evidence>
<accession>A0ABU0MAC5</accession>
<dbReference type="PROSITE" id="PS50005">
    <property type="entry name" value="TPR"/>
    <property type="match status" value="2"/>
</dbReference>
<dbReference type="Proteomes" id="UP001223743">
    <property type="component" value="Unassembled WGS sequence"/>
</dbReference>
<name>A0ABU0MAC5_9HYPH</name>
<evidence type="ECO:0000313" key="6">
    <source>
        <dbReference type="Proteomes" id="UP001223743"/>
    </source>
</evidence>
<evidence type="ECO:0000256" key="2">
    <source>
        <dbReference type="ARBA" id="ARBA00022803"/>
    </source>
</evidence>
<organism evidence="5 6">
    <name type="scientific">Kaistia geumhonensis</name>
    <dbReference type="NCBI Taxonomy" id="410839"/>
    <lineage>
        <taxon>Bacteria</taxon>
        <taxon>Pseudomonadati</taxon>
        <taxon>Pseudomonadota</taxon>
        <taxon>Alphaproteobacteria</taxon>
        <taxon>Hyphomicrobiales</taxon>
        <taxon>Kaistiaceae</taxon>
        <taxon>Kaistia</taxon>
    </lineage>
</organism>
<feature type="repeat" description="TPR" evidence="3">
    <location>
        <begin position="117"/>
        <end position="150"/>
    </location>
</feature>
<keyword evidence="6" id="KW-1185">Reference proteome</keyword>
<evidence type="ECO:0000256" key="1">
    <source>
        <dbReference type="ARBA" id="ARBA00022737"/>
    </source>
</evidence>
<dbReference type="InterPro" id="IPR019734">
    <property type="entry name" value="TPR_rpt"/>
</dbReference>
<keyword evidence="1" id="KW-0677">Repeat</keyword>
<dbReference type="PANTHER" id="PTHR45831">
    <property type="entry name" value="LD24721P"/>
    <property type="match status" value="1"/>
</dbReference>
<sequence length="204" mass="22285">MQAFVFKAIVLAALLGCAAPTLAAEPPSAASPSPSQSLASKPLGEMSMDELFATLADPANPVRGRAAEKEIQRRWSRSGSATIDLLMSWAQQSLAAKEYGRALDFLDQVVMLKPDYAEGWNRRATVFYLQDEYGKALSDIEKVLVLEPRHFGALAGIGTIFEELDRKADALAAFEKALAIDPYLDDDVRKSIEQLKPDVEGEQI</sequence>
<protein>
    <submittedName>
        <fullName evidence="5">Tetratricopeptide (TPR) repeat protein</fullName>
    </submittedName>
</protein>
<dbReference type="Gene3D" id="1.25.40.10">
    <property type="entry name" value="Tetratricopeptide repeat domain"/>
    <property type="match status" value="1"/>
</dbReference>
<dbReference type="InterPro" id="IPR047150">
    <property type="entry name" value="SGT"/>
</dbReference>
<keyword evidence="4" id="KW-0732">Signal</keyword>
<feature type="signal peptide" evidence="4">
    <location>
        <begin position="1"/>
        <end position="23"/>
    </location>
</feature>
<dbReference type="EMBL" id="JAUSWJ010000001">
    <property type="protein sequence ID" value="MDQ0517926.1"/>
    <property type="molecule type" value="Genomic_DNA"/>
</dbReference>
<feature type="repeat" description="TPR" evidence="3">
    <location>
        <begin position="151"/>
        <end position="184"/>
    </location>
</feature>
<dbReference type="Pfam" id="PF13181">
    <property type="entry name" value="TPR_8"/>
    <property type="match status" value="1"/>
</dbReference>
<dbReference type="SUPFAM" id="SSF48452">
    <property type="entry name" value="TPR-like"/>
    <property type="match status" value="1"/>
</dbReference>
<feature type="chain" id="PRO_5047335919" evidence="4">
    <location>
        <begin position="24"/>
        <end position="204"/>
    </location>
</feature>
<reference evidence="5 6" key="1">
    <citation type="submission" date="2023-07" db="EMBL/GenBank/DDBJ databases">
        <title>Genomic Encyclopedia of Type Strains, Phase IV (KMG-IV): sequencing the most valuable type-strain genomes for metagenomic binning, comparative biology and taxonomic classification.</title>
        <authorList>
            <person name="Goeker M."/>
        </authorList>
    </citation>
    <scope>NUCLEOTIDE SEQUENCE [LARGE SCALE GENOMIC DNA]</scope>
    <source>
        <strain evidence="5 6">B1-1</strain>
    </source>
</reference>
<proteinExistence type="predicted"/>
<dbReference type="PANTHER" id="PTHR45831:SF2">
    <property type="entry name" value="LD24721P"/>
    <property type="match status" value="1"/>
</dbReference>
<dbReference type="SMART" id="SM00028">
    <property type="entry name" value="TPR"/>
    <property type="match status" value="3"/>
</dbReference>
<dbReference type="RefSeq" id="WP_266283314.1">
    <property type="nucleotide sequence ID" value="NZ_JAPKNF010000003.1"/>
</dbReference>
<keyword evidence="2 3" id="KW-0802">TPR repeat</keyword>
<evidence type="ECO:0000256" key="3">
    <source>
        <dbReference type="PROSITE-ProRule" id="PRU00339"/>
    </source>
</evidence>
<comment type="caution">
    <text evidence="5">The sequence shown here is derived from an EMBL/GenBank/DDBJ whole genome shotgun (WGS) entry which is preliminary data.</text>
</comment>